<sequence length="574" mass="62900">MVGMVLKFEVVTSSSSTANYRNSAHDFQLTKGTPYYIEAIHQVTSGSAKLQVAARFLNTELLNTQTGFAKQERVRLKFGSTVVKAVQTMTITGFSSMNQTNAVYQVQVTEQSGGFTDATYQLCIYGSCTEPLTTSADNTEVEASMNDLAFLETSESFTVTATPTNPQPGTLLTITFNSERGGLGGIQIMTTPVSIGETLAATGSQTTSGSPSGDFLAVLHTCLTVPSPLISPTASAQQVETALRIMYGTRCSKKLKNPEGKSRHYTFETSIPTGFGGLMTNKVEPFCGQKVVRNPGYLFRDMVAASKGLFLTTSVFLVCFAYRGNEIQSRIRSSYTYQNDMLEYIYTYYDVPVTLNTDEGWHLHCLDMKAALSQRQPAALKFYVKEIRVFKQGIVQEFFIDDVYIGRKAPVDDLDKVNEYRILPSKPNNALMKSVSVVSPSIGIDYSLENELLADELETMPGIGNLGVKRSGDCANFQYDITFLSRPGDVPPLNIDGSDINGVGVVVTSQNIEDGGLWFGPIFGEFLRTFHVKPQIMYDNKVYGLQGSSTASSVPVQTVQKYVTDCEPNRKPTP</sequence>
<evidence type="ECO:0000256" key="1">
    <source>
        <dbReference type="ARBA" id="ARBA00022729"/>
    </source>
</evidence>
<dbReference type="Proteomes" id="UP000683360">
    <property type="component" value="Unassembled WGS sequence"/>
</dbReference>
<evidence type="ECO:0000313" key="2">
    <source>
        <dbReference type="EMBL" id="CAG2235252.1"/>
    </source>
</evidence>
<gene>
    <name evidence="2" type="ORF">MEDL_47844</name>
</gene>
<dbReference type="PANTHER" id="PTHR46769:SF2">
    <property type="entry name" value="FIBROCYSTIN-L ISOFORM 2 PRECURSOR-RELATED"/>
    <property type="match status" value="1"/>
</dbReference>
<reference evidence="2" key="1">
    <citation type="submission" date="2021-03" db="EMBL/GenBank/DDBJ databases">
        <authorList>
            <person name="Bekaert M."/>
        </authorList>
    </citation>
    <scope>NUCLEOTIDE SEQUENCE</scope>
</reference>
<keyword evidence="3" id="KW-1185">Reference proteome</keyword>
<protein>
    <submittedName>
        <fullName evidence="2">Uncharacterized protein</fullName>
    </submittedName>
</protein>
<dbReference type="AlphaFoldDB" id="A0A8S3TNZ5"/>
<comment type="caution">
    <text evidence="2">The sequence shown here is derived from an EMBL/GenBank/DDBJ whole genome shotgun (WGS) entry which is preliminary data.</text>
</comment>
<dbReference type="PANTHER" id="PTHR46769">
    <property type="entry name" value="POLYCYSTIC KIDNEY AND HEPATIC DISEASE 1 (AUTOSOMAL RECESSIVE)-LIKE 1"/>
    <property type="match status" value="1"/>
</dbReference>
<proteinExistence type="predicted"/>
<organism evidence="2 3">
    <name type="scientific">Mytilus edulis</name>
    <name type="common">Blue mussel</name>
    <dbReference type="NCBI Taxonomy" id="6550"/>
    <lineage>
        <taxon>Eukaryota</taxon>
        <taxon>Metazoa</taxon>
        <taxon>Spiralia</taxon>
        <taxon>Lophotrochozoa</taxon>
        <taxon>Mollusca</taxon>
        <taxon>Bivalvia</taxon>
        <taxon>Autobranchia</taxon>
        <taxon>Pteriomorphia</taxon>
        <taxon>Mytilida</taxon>
        <taxon>Mytiloidea</taxon>
        <taxon>Mytilidae</taxon>
        <taxon>Mytilinae</taxon>
        <taxon>Mytilus</taxon>
    </lineage>
</organism>
<keyword evidence="1" id="KW-0732">Signal</keyword>
<evidence type="ECO:0000313" key="3">
    <source>
        <dbReference type="Proteomes" id="UP000683360"/>
    </source>
</evidence>
<dbReference type="OrthoDB" id="6147181at2759"/>
<dbReference type="EMBL" id="CAJPWZ010002315">
    <property type="protein sequence ID" value="CAG2235252.1"/>
    <property type="molecule type" value="Genomic_DNA"/>
</dbReference>
<accession>A0A8S3TNZ5</accession>
<name>A0A8S3TNZ5_MYTED</name>
<dbReference type="InterPro" id="IPR052387">
    <property type="entry name" value="Fibrocystin"/>
</dbReference>